<feature type="domain" description="YqcC-like" evidence="1">
    <location>
        <begin position="2"/>
        <end position="40"/>
    </location>
</feature>
<sequence>MNNGAPLPDKCGVAPMAEEYFRGQQRDIAGLLGSLNKLDEVLSAT</sequence>
<dbReference type="eggNOG" id="COG3098">
    <property type="taxonomic scope" value="Bacteria"/>
</dbReference>
<name>C5BNG7_TERTT</name>
<dbReference type="Proteomes" id="UP000009080">
    <property type="component" value="Chromosome"/>
</dbReference>
<dbReference type="InterPro" id="IPR023376">
    <property type="entry name" value="YqcC-like_dom"/>
</dbReference>
<keyword evidence="3" id="KW-1185">Reference proteome</keyword>
<dbReference type="STRING" id="377629.TERTU_2960"/>
<reference evidence="2 3" key="1">
    <citation type="journal article" date="2009" name="PLoS ONE">
        <title>The complete genome of Teredinibacter turnerae T7901: an intracellular endosymbiont of marine wood-boring bivalves (shipworms).</title>
        <authorList>
            <person name="Yang J.C."/>
            <person name="Madupu R."/>
            <person name="Durkin A.S."/>
            <person name="Ekborg N.A."/>
            <person name="Pedamallu C.S."/>
            <person name="Hostetler J.B."/>
            <person name="Radune D."/>
            <person name="Toms B.S."/>
            <person name="Henrissat B."/>
            <person name="Coutinho P.M."/>
            <person name="Schwarz S."/>
            <person name="Field L."/>
            <person name="Trindade-Silva A.E."/>
            <person name="Soares C.A.G."/>
            <person name="Elshahawi S."/>
            <person name="Hanora A."/>
            <person name="Schmidt E.W."/>
            <person name="Haygood M.G."/>
            <person name="Posfai J."/>
            <person name="Benner J."/>
            <person name="Madinger C."/>
            <person name="Nove J."/>
            <person name="Anton B."/>
            <person name="Chaudhary K."/>
            <person name="Foster J."/>
            <person name="Holman A."/>
            <person name="Kumar S."/>
            <person name="Lessard P.A."/>
            <person name="Luyten Y.A."/>
            <person name="Slatko B."/>
            <person name="Wood N."/>
            <person name="Wu B."/>
            <person name="Teplitski M."/>
            <person name="Mougous J.D."/>
            <person name="Ward N."/>
            <person name="Eisen J.A."/>
            <person name="Badger J.H."/>
            <person name="Distel D.L."/>
        </authorList>
    </citation>
    <scope>NUCLEOTIDE SEQUENCE [LARGE SCALE GENOMIC DNA]</scope>
    <source>
        <strain evidence="3">ATCC 39867 / T7901</strain>
    </source>
</reference>
<accession>C5BNG7</accession>
<gene>
    <name evidence="2" type="ordered locus">TERTU_2960</name>
</gene>
<protein>
    <recommendedName>
        <fullName evidence="1">YqcC-like domain-containing protein</fullName>
    </recommendedName>
</protein>
<dbReference type="SUPFAM" id="SSF158452">
    <property type="entry name" value="YqcC-like"/>
    <property type="match status" value="1"/>
</dbReference>
<dbReference type="EMBL" id="CP001614">
    <property type="protein sequence ID" value="ACR13947.1"/>
    <property type="molecule type" value="Genomic_DNA"/>
</dbReference>
<dbReference type="HOGENOM" id="CLU_3206320_0_0_6"/>
<dbReference type="AlphaFoldDB" id="C5BNG7"/>
<proteinExistence type="predicted"/>
<dbReference type="InterPro" id="IPR036814">
    <property type="entry name" value="YqcC-like_sf"/>
</dbReference>
<dbReference type="KEGG" id="ttu:TERTU_2960"/>
<evidence type="ECO:0000313" key="2">
    <source>
        <dbReference type="EMBL" id="ACR13947.1"/>
    </source>
</evidence>
<organism evidence="2 3">
    <name type="scientific">Teredinibacter turnerae (strain ATCC 39867 / T7901)</name>
    <dbReference type="NCBI Taxonomy" id="377629"/>
    <lineage>
        <taxon>Bacteria</taxon>
        <taxon>Pseudomonadati</taxon>
        <taxon>Pseudomonadota</taxon>
        <taxon>Gammaproteobacteria</taxon>
        <taxon>Cellvibrionales</taxon>
        <taxon>Cellvibrionaceae</taxon>
        <taxon>Teredinibacter</taxon>
    </lineage>
</organism>
<evidence type="ECO:0000313" key="3">
    <source>
        <dbReference type="Proteomes" id="UP000009080"/>
    </source>
</evidence>
<dbReference type="Pfam" id="PF04287">
    <property type="entry name" value="DUF446"/>
    <property type="match status" value="1"/>
</dbReference>
<dbReference type="Gene3D" id="1.20.1440.40">
    <property type="entry name" value="YqcC-like"/>
    <property type="match status" value="1"/>
</dbReference>
<evidence type="ECO:0000259" key="1">
    <source>
        <dbReference type="Pfam" id="PF04287"/>
    </source>
</evidence>